<dbReference type="GeneID" id="63787653"/>
<protein>
    <recommendedName>
        <fullName evidence="1">F-box domain-containing protein</fullName>
    </recommendedName>
</protein>
<evidence type="ECO:0000259" key="1">
    <source>
        <dbReference type="Pfam" id="PF00646"/>
    </source>
</evidence>
<dbReference type="RefSeq" id="XP_040726248.1">
    <property type="nucleotide sequence ID" value="XM_040871054.1"/>
</dbReference>
<evidence type="ECO:0000313" key="3">
    <source>
        <dbReference type="Proteomes" id="UP000193685"/>
    </source>
</evidence>
<keyword evidence="3" id="KW-1185">Reference proteome</keyword>
<dbReference type="CDD" id="cd09917">
    <property type="entry name" value="F-box_SF"/>
    <property type="match status" value="1"/>
</dbReference>
<dbReference type="SUPFAM" id="SSF81383">
    <property type="entry name" value="F-box domain"/>
    <property type="match status" value="1"/>
</dbReference>
<sequence length="211" mass="24107">MKLPDLPTEVWERILSLTDCPTQWQLRCVSRAFRQHVQDRLISEVLAAGSFTMPRANILMFNGFHSYRSEMHLTCTGPVHAFSPKADLTMLCAQFTLTKPLHNFRINRGDDIEADLGIRKTCTDLDGVLHTMEEEIALTKLQIRRHIIVSEDGQSLLVPIHLLWTSEYELYIPPPKPLEPWVAQFAGQVFMYGVPSQDWRSAFMSGANQPI</sequence>
<dbReference type="InterPro" id="IPR001810">
    <property type="entry name" value="F-box_dom"/>
</dbReference>
<gene>
    <name evidence="2" type="ORF">BCR37DRAFT_391835</name>
</gene>
<reference evidence="2 3" key="1">
    <citation type="submission" date="2016-07" db="EMBL/GenBank/DDBJ databases">
        <title>Pervasive Adenine N6-methylation of Active Genes in Fungi.</title>
        <authorList>
            <consortium name="DOE Joint Genome Institute"/>
            <person name="Mondo S.J."/>
            <person name="Dannebaum R.O."/>
            <person name="Kuo R.C."/>
            <person name="Labutti K."/>
            <person name="Haridas S."/>
            <person name="Kuo A."/>
            <person name="Salamov A."/>
            <person name="Ahrendt S.R."/>
            <person name="Lipzen A."/>
            <person name="Sullivan W."/>
            <person name="Andreopoulos W.B."/>
            <person name="Clum A."/>
            <person name="Lindquist E."/>
            <person name="Daum C."/>
            <person name="Ramamoorthy G.K."/>
            <person name="Gryganskyi A."/>
            <person name="Culley D."/>
            <person name="Magnuson J.K."/>
            <person name="James T.Y."/>
            <person name="O'Malley M.A."/>
            <person name="Stajich J.E."/>
            <person name="Spatafora J.W."/>
            <person name="Visel A."/>
            <person name="Grigoriev I.V."/>
        </authorList>
    </citation>
    <scope>NUCLEOTIDE SEQUENCE [LARGE SCALE GENOMIC DNA]</scope>
    <source>
        <strain evidence="2 3">12-1054</strain>
    </source>
</reference>
<organism evidence="2 3">
    <name type="scientific">Protomyces lactucae-debilis</name>
    <dbReference type="NCBI Taxonomy" id="2754530"/>
    <lineage>
        <taxon>Eukaryota</taxon>
        <taxon>Fungi</taxon>
        <taxon>Dikarya</taxon>
        <taxon>Ascomycota</taxon>
        <taxon>Taphrinomycotina</taxon>
        <taxon>Taphrinomycetes</taxon>
        <taxon>Taphrinales</taxon>
        <taxon>Protomycetaceae</taxon>
        <taxon>Protomyces</taxon>
    </lineage>
</organism>
<accession>A0A1Y2FJV8</accession>
<name>A0A1Y2FJV8_PROLT</name>
<dbReference type="Proteomes" id="UP000193685">
    <property type="component" value="Unassembled WGS sequence"/>
</dbReference>
<dbReference type="InterPro" id="IPR036047">
    <property type="entry name" value="F-box-like_dom_sf"/>
</dbReference>
<dbReference type="Pfam" id="PF00646">
    <property type="entry name" value="F-box"/>
    <property type="match status" value="1"/>
</dbReference>
<proteinExistence type="predicted"/>
<dbReference type="AlphaFoldDB" id="A0A1Y2FJV8"/>
<feature type="domain" description="F-box" evidence="1">
    <location>
        <begin position="3"/>
        <end position="40"/>
    </location>
</feature>
<dbReference type="EMBL" id="MCFI01000006">
    <property type="protein sequence ID" value="ORY84230.1"/>
    <property type="molecule type" value="Genomic_DNA"/>
</dbReference>
<comment type="caution">
    <text evidence="2">The sequence shown here is derived from an EMBL/GenBank/DDBJ whole genome shotgun (WGS) entry which is preliminary data.</text>
</comment>
<evidence type="ECO:0000313" key="2">
    <source>
        <dbReference type="EMBL" id="ORY84230.1"/>
    </source>
</evidence>